<sequence>MTVLSERPSEVLTQVVAADVERVRRARRAPRRRHALVLGGLAVLTFTLFCVHLLLGGYTFTAPDAVRIILGDGIGRPTAEFIMMESKLPRALTAVGVGACFGIGGAVFQTTLRNPLASPDIIGISTGASTAAVLALLTFGLRGDAVALASAAGAVATALLVRWVAGGLGGYRLVLVGVGVAAALVSVTQYLFTRAAVWDVQLALRWITGSLSDADWQKVQVLALALVVLLPLVWWASRDLRVNELGEDAAVGLGVPRRRPDLLMLVAVLLVAAGVAGAGPVAFLAFLSAPIARGLNKGRTSIAGAALVGACILLAADHVGANYIGDVTMPAGIITGAVGAPFLLWLMARGATGRSPR</sequence>
<keyword evidence="7 8" id="KW-0472">Membrane</keyword>
<dbReference type="GO" id="GO:0033214">
    <property type="term" value="P:siderophore-iron import into cell"/>
    <property type="evidence" value="ECO:0007669"/>
    <property type="project" value="TreeGrafter"/>
</dbReference>
<feature type="transmembrane region" description="Helical" evidence="8">
    <location>
        <begin position="327"/>
        <end position="348"/>
    </location>
</feature>
<evidence type="ECO:0000256" key="6">
    <source>
        <dbReference type="ARBA" id="ARBA00022989"/>
    </source>
</evidence>
<dbReference type="GO" id="GO:0022857">
    <property type="term" value="F:transmembrane transporter activity"/>
    <property type="evidence" value="ECO:0007669"/>
    <property type="project" value="InterPro"/>
</dbReference>
<dbReference type="Gene3D" id="1.10.3470.10">
    <property type="entry name" value="ABC transporter involved in vitamin B12 uptake, BtuC"/>
    <property type="match status" value="1"/>
</dbReference>
<dbReference type="InterPro" id="IPR037294">
    <property type="entry name" value="ABC_BtuC-like"/>
</dbReference>
<feature type="transmembrane region" description="Helical" evidence="8">
    <location>
        <begin position="146"/>
        <end position="165"/>
    </location>
</feature>
<evidence type="ECO:0000256" key="2">
    <source>
        <dbReference type="ARBA" id="ARBA00007935"/>
    </source>
</evidence>
<feature type="transmembrane region" description="Helical" evidence="8">
    <location>
        <begin position="121"/>
        <end position="139"/>
    </location>
</feature>
<evidence type="ECO:0000256" key="7">
    <source>
        <dbReference type="ARBA" id="ARBA00023136"/>
    </source>
</evidence>
<accession>A0AAJ1U7U3</accession>
<feature type="transmembrane region" description="Helical" evidence="8">
    <location>
        <begin position="301"/>
        <end position="321"/>
    </location>
</feature>
<reference evidence="9" key="1">
    <citation type="submission" date="2023-07" db="EMBL/GenBank/DDBJ databases">
        <title>Functional and genomic diversity of the sorghum phyllosphere microbiome.</title>
        <authorList>
            <person name="Shade A."/>
        </authorList>
    </citation>
    <scope>NUCLEOTIDE SEQUENCE</scope>
    <source>
        <strain evidence="9">SORGH_AS_1067</strain>
    </source>
</reference>
<protein>
    <submittedName>
        <fullName evidence="9">Iron complex transport system permease protein</fullName>
    </submittedName>
</protein>
<keyword evidence="4" id="KW-1003">Cell membrane</keyword>
<dbReference type="PANTHER" id="PTHR30472:SF24">
    <property type="entry name" value="FERRIC ENTEROBACTIN TRANSPORT SYSTEM PERMEASE PROTEIN FEPG"/>
    <property type="match status" value="1"/>
</dbReference>
<comment type="subcellular location">
    <subcellularLocation>
        <location evidence="1">Cell membrane</location>
        <topology evidence="1">Multi-pass membrane protein</topology>
    </subcellularLocation>
</comment>
<organism evidence="9 10">
    <name type="scientific">Nocardioides zeae</name>
    <dbReference type="NCBI Taxonomy" id="1457234"/>
    <lineage>
        <taxon>Bacteria</taxon>
        <taxon>Bacillati</taxon>
        <taxon>Actinomycetota</taxon>
        <taxon>Actinomycetes</taxon>
        <taxon>Propionibacteriales</taxon>
        <taxon>Nocardioidaceae</taxon>
        <taxon>Nocardioides</taxon>
    </lineage>
</organism>
<feature type="transmembrane region" description="Helical" evidence="8">
    <location>
        <begin position="262"/>
        <end position="289"/>
    </location>
</feature>
<evidence type="ECO:0000256" key="1">
    <source>
        <dbReference type="ARBA" id="ARBA00004651"/>
    </source>
</evidence>
<dbReference type="SUPFAM" id="SSF81345">
    <property type="entry name" value="ABC transporter involved in vitamin B12 uptake, BtuC"/>
    <property type="match status" value="1"/>
</dbReference>
<keyword evidence="3" id="KW-0813">Transport</keyword>
<gene>
    <name evidence="9" type="ORF">QE405_003036</name>
</gene>
<comment type="caution">
    <text evidence="9">The sequence shown here is derived from an EMBL/GenBank/DDBJ whole genome shotgun (WGS) entry which is preliminary data.</text>
</comment>
<feature type="transmembrane region" description="Helical" evidence="8">
    <location>
        <begin position="171"/>
        <end position="192"/>
    </location>
</feature>
<dbReference type="InterPro" id="IPR000522">
    <property type="entry name" value="ABC_transptr_permease_BtuC"/>
</dbReference>
<dbReference type="Proteomes" id="UP001239215">
    <property type="component" value="Unassembled WGS sequence"/>
</dbReference>
<dbReference type="AlphaFoldDB" id="A0AAJ1U7U3"/>
<evidence type="ECO:0000256" key="5">
    <source>
        <dbReference type="ARBA" id="ARBA00022692"/>
    </source>
</evidence>
<evidence type="ECO:0000313" key="10">
    <source>
        <dbReference type="Proteomes" id="UP001239215"/>
    </source>
</evidence>
<keyword evidence="6 8" id="KW-1133">Transmembrane helix</keyword>
<keyword evidence="5 8" id="KW-0812">Transmembrane</keyword>
<evidence type="ECO:0000256" key="3">
    <source>
        <dbReference type="ARBA" id="ARBA00022448"/>
    </source>
</evidence>
<comment type="similarity">
    <text evidence="2">Belongs to the binding-protein-dependent transport system permease family. FecCD subfamily.</text>
</comment>
<dbReference type="PANTHER" id="PTHR30472">
    <property type="entry name" value="FERRIC ENTEROBACTIN TRANSPORT SYSTEM PERMEASE PROTEIN"/>
    <property type="match status" value="1"/>
</dbReference>
<evidence type="ECO:0000313" key="9">
    <source>
        <dbReference type="EMBL" id="MDQ1105752.1"/>
    </source>
</evidence>
<dbReference type="RefSeq" id="WP_307202283.1">
    <property type="nucleotide sequence ID" value="NZ_JAUTAN010000001.1"/>
</dbReference>
<evidence type="ECO:0000256" key="4">
    <source>
        <dbReference type="ARBA" id="ARBA00022475"/>
    </source>
</evidence>
<proteinExistence type="inferred from homology"/>
<dbReference type="Pfam" id="PF01032">
    <property type="entry name" value="FecCD"/>
    <property type="match status" value="1"/>
</dbReference>
<dbReference type="EMBL" id="JAUTAN010000001">
    <property type="protein sequence ID" value="MDQ1105752.1"/>
    <property type="molecule type" value="Genomic_DNA"/>
</dbReference>
<feature type="transmembrane region" description="Helical" evidence="8">
    <location>
        <begin position="35"/>
        <end position="55"/>
    </location>
</feature>
<feature type="transmembrane region" description="Helical" evidence="8">
    <location>
        <begin position="219"/>
        <end position="237"/>
    </location>
</feature>
<name>A0AAJ1U7U3_9ACTN</name>
<evidence type="ECO:0000256" key="8">
    <source>
        <dbReference type="SAM" id="Phobius"/>
    </source>
</evidence>
<dbReference type="GO" id="GO:0005886">
    <property type="term" value="C:plasma membrane"/>
    <property type="evidence" value="ECO:0007669"/>
    <property type="project" value="UniProtKB-SubCell"/>
</dbReference>